<evidence type="ECO:0000256" key="8">
    <source>
        <dbReference type="SAM" id="MobiDB-lite"/>
    </source>
</evidence>
<dbReference type="InterPro" id="IPR001356">
    <property type="entry name" value="HD"/>
</dbReference>
<evidence type="ECO:0000256" key="5">
    <source>
        <dbReference type="ARBA" id="ARBA00023242"/>
    </source>
</evidence>
<accession>A0A6G1H974</accession>
<feature type="DNA-binding region" description="Homeobox" evidence="6">
    <location>
        <begin position="57"/>
        <end position="110"/>
    </location>
</feature>
<dbReference type="EMBL" id="ML977145">
    <property type="protein sequence ID" value="KAF1989508.1"/>
    <property type="molecule type" value="Genomic_DNA"/>
</dbReference>
<dbReference type="PROSITE" id="PS00027">
    <property type="entry name" value="HOMEOBOX_1"/>
    <property type="match status" value="1"/>
</dbReference>
<sequence>MCEVVGQMDPYHNNNNNYWGNSDGFNNNNTNAMQQSDHMNLPNHQTILHIHADVKPRLTKEQHDILEKHFKQQAKPSTAIKRGYADTLGVPLDKINNWFQNRRAKVKQDYKKQANAAQTHAELMHQQIQHQHQMHQQQHHQQMQGMHPQQQLQHPQQFLPPAQQLPSSVPSDPYAQQQDLSPTSLPVDHGEPSRCANVANTQMQTAPDHYGMLNPIPEVARPASSHEILHNLNAAGYSHMLGMPQLNSTFPQGLHAGLFQQYDWDTDCLPSNGQPSGPIGELSDSMGGMFDFETSTEDGTVPIHDLDSNINVSVSSLPSTASTAQSAHSFSDQHSIPTVTTSLAEWENGPDDSDAVAAPISVSPCENNDTDERQLLASSRQDSIDTWSMVQQPHFAMTQNMFQQANSVSPGAKDQALPDQQDDMDTMINFPPEASERRGSSTAALAESMSTVGIQTPTSTNHVFQQPSASNLAARRQRPRPAALGAPALQNRSSSYSAGMPVSPGTHASLQDHNLRRIKSSTAVQHRIQKPSTGASQRSPMHASFSSADLERVADNAKFGRHGFANVTVTSPSNTGTLAPPTPLTPGEMSSGFPSWQQPRNGQSQSGTSDNSPEAISIPWSNDRSSYVGSYTVSSPPTTPLDAEQMAQFRLQAFQQQALHRDTPPQSAPATQQSFAKSVFNAPLTSQPGTQHMNPGMSTPNFRGGHWRTPSLPEGAQTMQFEPQQQQQAHFFAPQMPMIDNAGQMQMGCTKRNNP</sequence>
<keyword evidence="5 6" id="KW-0539">Nucleus</keyword>
<dbReference type="Proteomes" id="UP000800041">
    <property type="component" value="Unassembled WGS sequence"/>
</dbReference>
<name>A0A6G1H974_9PEZI</name>
<evidence type="ECO:0000256" key="7">
    <source>
        <dbReference type="RuleBase" id="RU000682"/>
    </source>
</evidence>
<feature type="compositionally biased region" description="Low complexity" evidence="8">
    <location>
        <begin position="480"/>
        <end position="490"/>
    </location>
</feature>
<dbReference type="SMART" id="SM00389">
    <property type="entry name" value="HOX"/>
    <property type="match status" value="1"/>
</dbReference>
<comment type="similarity">
    <text evidence="2">Belongs to the engrailed homeobox family.</text>
</comment>
<dbReference type="GO" id="GO:0000981">
    <property type="term" value="F:DNA-binding transcription factor activity, RNA polymerase II-specific"/>
    <property type="evidence" value="ECO:0007669"/>
    <property type="project" value="InterPro"/>
</dbReference>
<evidence type="ECO:0000256" key="1">
    <source>
        <dbReference type="ARBA" id="ARBA00004123"/>
    </source>
</evidence>
<protein>
    <recommendedName>
        <fullName evidence="9">Homeobox domain-containing protein</fullName>
    </recommendedName>
</protein>
<dbReference type="Pfam" id="PF00046">
    <property type="entry name" value="Homeodomain"/>
    <property type="match status" value="1"/>
</dbReference>
<feature type="region of interest" description="Disordered" evidence="8">
    <location>
        <begin position="458"/>
        <end position="545"/>
    </location>
</feature>
<dbReference type="InterPro" id="IPR009057">
    <property type="entry name" value="Homeodomain-like_sf"/>
</dbReference>
<dbReference type="InterPro" id="IPR050720">
    <property type="entry name" value="Engrailed_Homeobox_TFs"/>
</dbReference>
<feature type="region of interest" description="Disordered" evidence="8">
    <location>
        <begin position="112"/>
        <end position="194"/>
    </location>
</feature>
<keyword evidence="11" id="KW-1185">Reference proteome</keyword>
<feature type="compositionally biased region" description="Polar residues" evidence="8">
    <location>
        <begin position="458"/>
        <end position="471"/>
    </location>
</feature>
<feature type="domain" description="Homeobox" evidence="9">
    <location>
        <begin position="55"/>
        <end position="109"/>
    </location>
</feature>
<reference evidence="10" key="1">
    <citation type="journal article" date="2020" name="Stud. Mycol.">
        <title>101 Dothideomycetes genomes: a test case for predicting lifestyles and emergence of pathogens.</title>
        <authorList>
            <person name="Haridas S."/>
            <person name="Albert R."/>
            <person name="Binder M."/>
            <person name="Bloem J."/>
            <person name="Labutti K."/>
            <person name="Salamov A."/>
            <person name="Andreopoulos B."/>
            <person name="Baker S."/>
            <person name="Barry K."/>
            <person name="Bills G."/>
            <person name="Bluhm B."/>
            <person name="Cannon C."/>
            <person name="Castanera R."/>
            <person name="Culley D."/>
            <person name="Daum C."/>
            <person name="Ezra D."/>
            <person name="Gonzalez J."/>
            <person name="Henrissat B."/>
            <person name="Kuo A."/>
            <person name="Liang C."/>
            <person name="Lipzen A."/>
            <person name="Lutzoni F."/>
            <person name="Magnuson J."/>
            <person name="Mondo S."/>
            <person name="Nolan M."/>
            <person name="Ohm R."/>
            <person name="Pangilinan J."/>
            <person name="Park H.-J."/>
            <person name="Ramirez L."/>
            <person name="Alfaro M."/>
            <person name="Sun H."/>
            <person name="Tritt A."/>
            <person name="Yoshinaga Y."/>
            <person name="Zwiers L.-H."/>
            <person name="Turgeon B."/>
            <person name="Goodwin S."/>
            <person name="Spatafora J."/>
            <person name="Crous P."/>
            <person name="Grigoriev I."/>
        </authorList>
    </citation>
    <scope>NUCLEOTIDE SEQUENCE</scope>
    <source>
        <strain evidence="10">CBS 113979</strain>
    </source>
</reference>
<comment type="subcellular location">
    <subcellularLocation>
        <location evidence="1 6 7">Nucleus</location>
    </subcellularLocation>
</comment>
<keyword evidence="3 6" id="KW-0238">DNA-binding</keyword>
<dbReference type="CDD" id="cd00086">
    <property type="entry name" value="homeodomain"/>
    <property type="match status" value="1"/>
</dbReference>
<dbReference type="SUPFAM" id="SSF46689">
    <property type="entry name" value="Homeodomain-like"/>
    <property type="match status" value="1"/>
</dbReference>
<gene>
    <name evidence="10" type="ORF">K402DRAFT_452210</name>
</gene>
<proteinExistence type="inferred from homology"/>
<feature type="compositionally biased region" description="Polar residues" evidence="8">
    <location>
        <begin position="592"/>
        <end position="621"/>
    </location>
</feature>
<dbReference type="Gene3D" id="1.10.10.60">
    <property type="entry name" value="Homeodomain-like"/>
    <property type="match status" value="1"/>
</dbReference>
<organism evidence="10 11">
    <name type="scientific">Aulographum hederae CBS 113979</name>
    <dbReference type="NCBI Taxonomy" id="1176131"/>
    <lineage>
        <taxon>Eukaryota</taxon>
        <taxon>Fungi</taxon>
        <taxon>Dikarya</taxon>
        <taxon>Ascomycota</taxon>
        <taxon>Pezizomycotina</taxon>
        <taxon>Dothideomycetes</taxon>
        <taxon>Pleosporomycetidae</taxon>
        <taxon>Aulographales</taxon>
        <taxon>Aulographaceae</taxon>
    </lineage>
</organism>
<evidence type="ECO:0000256" key="2">
    <source>
        <dbReference type="ARBA" id="ARBA00010896"/>
    </source>
</evidence>
<dbReference type="GO" id="GO:0016586">
    <property type="term" value="C:RSC-type complex"/>
    <property type="evidence" value="ECO:0007669"/>
    <property type="project" value="TreeGrafter"/>
</dbReference>
<evidence type="ECO:0000256" key="6">
    <source>
        <dbReference type="PROSITE-ProRule" id="PRU00108"/>
    </source>
</evidence>
<dbReference type="PANTHER" id="PTHR24341">
    <property type="entry name" value="HOMEOBOX PROTEIN ENGRAILED"/>
    <property type="match status" value="1"/>
</dbReference>
<dbReference type="PANTHER" id="PTHR24341:SF6">
    <property type="entry name" value="HOMEOBOX PROTEIN INVECTED"/>
    <property type="match status" value="1"/>
</dbReference>
<evidence type="ECO:0000313" key="10">
    <source>
        <dbReference type="EMBL" id="KAF1989508.1"/>
    </source>
</evidence>
<feature type="region of interest" description="Disordered" evidence="8">
    <location>
        <begin position="568"/>
        <end position="621"/>
    </location>
</feature>
<dbReference type="OrthoDB" id="6159439at2759"/>
<evidence type="ECO:0000256" key="4">
    <source>
        <dbReference type="ARBA" id="ARBA00023155"/>
    </source>
</evidence>
<feature type="compositionally biased region" description="Polar residues" evidence="8">
    <location>
        <begin position="520"/>
        <end position="545"/>
    </location>
</feature>
<evidence type="ECO:0000313" key="11">
    <source>
        <dbReference type="Proteomes" id="UP000800041"/>
    </source>
</evidence>
<dbReference type="InterPro" id="IPR017970">
    <property type="entry name" value="Homeobox_CS"/>
</dbReference>
<feature type="compositionally biased region" description="Polar residues" evidence="8">
    <location>
        <begin position="166"/>
        <end position="184"/>
    </location>
</feature>
<feature type="compositionally biased region" description="Low complexity" evidence="8">
    <location>
        <begin position="124"/>
        <end position="165"/>
    </location>
</feature>
<keyword evidence="4 6" id="KW-0371">Homeobox</keyword>
<dbReference type="GO" id="GO:0003677">
    <property type="term" value="F:DNA binding"/>
    <property type="evidence" value="ECO:0007669"/>
    <property type="project" value="UniProtKB-UniRule"/>
</dbReference>
<dbReference type="PROSITE" id="PS50071">
    <property type="entry name" value="HOMEOBOX_2"/>
    <property type="match status" value="1"/>
</dbReference>
<dbReference type="AlphaFoldDB" id="A0A6G1H974"/>
<evidence type="ECO:0000259" key="9">
    <source>
        <dbReference type="PROSITE" id="PS50071"/>
    </source>
</evidence>
<evidence type="ECO:0000256" key="3">
    <source>
        <dbReference type="ARBA" id="ARBA00023125"/>
    </source>
</evidence>